<dbReference type="Proteomes" id="UP001552594">
    <property type="component" value="Unassembled WGS sequence"/>
</dbReference>
<dbReference type="SUPFAM" id="SSF47413">
    <property type="entry name" value="lambda repressor-like DNA-binding domains"/>
    <property type="match status" value="1"/>
</dbReference>
<dbReference type="Pfam" id="PF13560">
    <property type="entry name" value="HTH_31"/>
    <property type="match status" value="1"/>
</dbReference>
<organism evidence="2 3">
    <name type="scientific">Streptomyces orinoci</name>
    <name type="common">Streptoverticillium orinoci</name>
    <dbReference type="NCBI Taxonomy" id="67339"/>
    <lineage>
        <taxon>Bacteria</taxon>
        <taxon>Bacillati</taxon>
        <taxon>Actinomycetota</taxon>
        <taxon>Actinomycetes</taxon>
        <taxon>Kitasatosporales</taxon>
        <taxon>Streptomycetaceae</taxon>
        <taxon>Streptomyces</taxon>
    </lineage>
</organism>
<dbReference type="Gene3D" id="1.10.260.40">
    <property type="entry name" value="lambda repressor-like DNA-binding domains"/>
    <property type="match status" value="1"/>
</dbReference>
<dbReference type="PROSITE" id="PS50943">
    <property type="entry name" value="HTH_CROC1"/>
    <property type="match status" value="1"/>
</dbReference>
<comment type="caution">
    <text evidence="2">The sequence shown here is derived from an EMBL/GenBank/DDBJ whole genome shotgun (WGS) entry which is preliminary data.</text>
</comment>
<keyword evidence="3" id="KW-1185">Reference proteome</keyword>
<protein>
    <submittedName>
        <fullName evidence="2">Helix-turn-helix transcriptional regulator</fullName>
    </submittedName>
</protein>
<evidence type="ECO:0000313" key="2">
    <source>
        <dbReference type="EMBL" id="MEV5508882.1"/>
    </source>
</evidence>
<reference evidence="2 3" key="1">
    <citation type="submission" date="2024-06" db="EMBL/GenBank/DDBJ databases">
        <title>The Natural Products Discovery Center: Release of the First 8490 Sequenced Strains for Exploring Actinobacteria Biosynthetic Diversity.</title>
        <authorList>
            <person name="Kalkreuter E."/>
            <person name="Kautsar S.A."/>
            <person name="Yang D."/>
            <person name="Bader C.D."/>
            <person name="Teijaro C.N."/>
            <person name="Fluegel L."/>
            <person name="Davis C.M."/>
            <person name="Simpson J.R."/>
            <person name="Lauterbach L."/>
            <person name="Steele A.D."/>
            <person name="Gui C."/>
            <person name="Meng S."/>
            <person name="Li G."/>
            <person name="Viehrig K."/>
            <person name="Ye F."/>
            <person name="Su P."/>
            <person name="Kiefer A.F."/>
            <person name="Nichols A."/>
            <person name="Cepeda A.J."/>
            <person name="Yan W."/>
            <person name="Fan B."/>
            <person name="Jiang Y."/>
            <person name="Adhikari A."/>
            <person name="Zheng C.-J."/>
            <person name="Schuster L."/>
            <person name="Cowan T.M."/>
            <person name="Smanski M.J."/>
            <person name="Chevrette M.G."/>
            <person name="De Carvalho L.P.S."/>
            <person name="Shen B."/>
        </authorList>
    </citation>
    <scope>NUCLEOTIDE SEQUENCE [LARGE SCALE GENOMIC DNA]</scope>
    <source>
        <strain evidence="2 3">NPDC052347</strain>
    </source>
</reference>
<gene>
    <name evidence="2" type="ORF">AB0L16_20965</name>
</gene>
<accession>A0ABV3K153</accession>
<dbReference type="CDD" id="cd00093">
    <property type="entry name" value="HTH_XRE"/>
    <property type="match status" value="1"/>
</dbReference>
<dbReference type="InterPro" id="IPR043917">
    <property type="entry name" value="DUF5753"/>
</dbReference>
<evidence type="ECO:0000259" key="1">
    <source>
        <dbReference type="PROSITE" id="PS50943"/>
    </source>
</evidence>
<proteinExistence type="predicted"/>
<dbReference type="SMART" id="SM00530">
    <property type="entry name" value="HTH_XRE"/>
    <property type="match status" value="1"/>
</dbReference>
<feature type="domain" description="HTH cro/C1-type" evidence="1">
    <location>
        <begin position="30"/>
        <end position="83"/>
    </location>
</feature>
<dbReference type="InterPro" id="IPR010982">
    <property type="entry name" value="Lambda_DNA-bd_dom_sf"/>
</dbReference>
<name>A0ABV3K153_STRON</name>
<dbReference type="Pfam" id="PF19054">
    <property type="entry name" value="DUF5753"/>
    <property type="match status" value="1"/>
</dbReference>
<dbReference type="EMBL" id="JBFAUK010000017">
    <property type="protein sequence ID" value="MEV5508882.1"/>
    <property type="molecule type" value="Genomic_DNA"/>
</dbReference>
<dbReference type="RefSeq" id="WP_161968734.1">
    <property type="nucleotide sequence ID" value="NZ_JBFAUK010000017.1"/>
</dbReference>
<dbReference type="InterPro" id="IPR001387">
    <property type="entry name" value="Cro/C1-type_HTH"/>
</dbReference>
<sequence length="283" mass="31807">MNGQNGLECIDGLEQAIQPRSAQELFARRLRRLRERRGLTQQALGGLVPISQARICRFESGKELPSEEVVQRLDEVLDADGELTDIWPMAARRPYAALVRSYREAEEKAERIYHFANMIPGIAQVEGYARVIITEWNSLVGGLDVEESVQHRLERQSILDGPNAPWLWSVLDEVALRRVVGSPAIMRQQLQHLLDLGTRPRVAIQILPFRQAIPGGFTSTVLSLLSLSDGHQVAYQESGLNSSFATSLEEVGVYTTFYDHVQARALPPDESAEYIRTAIKEYQ</sequence>
<evidence type="ECO:0000313" key="3">
    <source>
        <dbReference type="Proteomes" id="UP001552594"/>
    </source>
</evidence>